<dbReference type="Gene3D" id="1.20.120.50">
    <property type="entry name" value="Hemerythrin-like"/>
    <property type="match status" value="1"/>
</dbReference>
<sequence>MERLHWRTWFEVGHDTIDFEHKTFFSLIHKLQSLVEVTHDREGAQRALEETYKYADFHFTSEENIMIEAGYKDFERHHELHQKLLKRLRQNIDDMESGLISGSEVVTFLFMWFVEHTIAEDLELSTQLKKRQLRQFFQAPTQHDESPEGDVGRP</sequence>
<evidence type="ECO:0000256" key="5">
    <source>
        <dbReference type="SAM" id="Coils"/>
    </source>
</evidence>
<feature type="coiled-coil region" evidence="5">
    <location>
        <begin position="71"/>
        <end position="98"/>
    </location>
</feature>
<evidence type="ECO:0000259" key="6">
    <source>
        <dbReference type="Pfam" id="PF01814"/>
    </source>
</evidence>
<keyword evidence="2" id="KW-0561">Oxygen transport</keyword>
<evidence type="ECO:0000256" key="4">
    <source>
        <dbReference type="ARBA" id="ARBA00023004"/>
    </source>
</evidence>
<dbReference type="CDD" id="cd12107">
    <property type="entry name" value="Hemerythrin"/>
    <property type="match status" value="1"/>
</dbReference>
<evidence type="ECO:0000313" key="7">
    <source>
        <dbReference type="EMBL" id="MBB4286741.1"/>
    </source>
</evidence>
<dbReference type="InterPro" id="IPR050669">
    <property type="entry name" value="Hemerythrin"/>
</dbReference>
<comment type="similarity">
    <text evidence="1">Belongs to the hemerythrin family.</text>
</comment>
<dbReference type="PANTHER" id="PTHR37164">
    <property type="entry name" value="BACTERIOHEMERYTHRIN"/>
    <property type="match status" value="1"/>
</dbReference>
<keyword evidence="5" id="KW-0175">Coiled coil</keyword>
<dbReference type="GO" id="GO:0005344">
    <property type="term" value="F:oxygen carrier activity"/>
    <property type="evidence" value="ECO:0007669"/>
    <property type="project" value="UniProtKB-KW"/>
</dbReference>
<dbReference type="InterPro" id="IPR012312">
    <property type="entry name" value="Hemerythrin-like"/>
</dbReference>
<feature type="domain" description="Hemerythrin-like" evidence="6">
    <location>
        <begin position="13"/>
        <end position="124"/>
    </location>
</feature>
<dbReference type="SUPFAM" id="SSF47188">
    <property type="entry name" value="Hemerythrin-like"/>
    <property type="match status" value="1"/>
</dbReference>
<keyword evidence="8" id="KW-1185">Reference proteome</keyword>
<evidence type="ECO:0000313" key="8">
    <source>
        <dbReference type="Proteomes" id="UP000555728"/>
    </source>
</evidence>
<keyword evidence="2" id="KW-0813">Transport</keyword>
<name>A0A7W6WKV3_9PROT</name>
<evidence type="ECO:0000256" key="1">
    <source>
        <dbReference type="ARBA" id="ARBA00010587"/>
    </source>
</evidence>
<dbReference type="RefSeq" id="WP_184435851.1">
    <property type="nucleotide sequence ID" value="NZ_JACIGI010000020.1"/>
</dbReference>
<dbReference type="NCBIfam" id="TIGR02481">
    <property type="entry name" value="hemeryth_dom"/>
    <property type="match status" value="1"/>
</dbReference>
<proteinExistence type="inferred from homology"/>
<dbReference type="AlphaFoldDB" id="A0A7W6WKV3"/>
<dbReference type="GO" id="GO:0046872">
    <property type="term" value="F:metal ion binding"/>
    <property type="evidence" value="ECO:0007669"/>
    <property type="project" value="UniProtKB-KW"/>
</dbReference>
<dbReference type="PANTHER" id="PTHR37164:SF1">
    <property type="entry name" value="BACTERIOHEMERYTHRIN"/>
    <property type="match status" value="1"/>
</dbReference>
<keyword evidence="4" id="KW-0408">Iron</keyword>
<protein>
    <submittedName>
        <fullName evidence="7">Hemerythrin</fullName>
    </submittedName>
</protein>
<dbReference type="InterPro" id="IPR016131">
    <property type="entry name" value="Haemerythrin_Fe_BS"/>
</dbReference>
<dbReference type="InterPro" id="IPR012827">
    <property type="entry name" value="Hemerythrin_metal-bd"/>
</dbReference>
<dbReference type="EMBL" id="JACIGI010000020">
    <property type="protein sequence ID" value="MBB4286741.1"/>
    <property type="molecule type" value="Genomic_DNA"/>
</dbReference>
<keyword evidence="3" id="KW-0479">Metal-binding</keyword>
<gene>
    <name evidence="7" type="ORF">GGD88_002478</name>
</gene>
<organism evidence="7 8">
    <name type="scientific">Roseospira goensis</name>
    <dbReference type="NCBI Taxonomy" id="391922"/>
    <lineage>
        <taxon>Bacteria</taxon>
        <taxon>Pseudomonadati</taxon>
        <taxon>Pseudomonadota</taxon>
        <taxon>Alphaproteobacteria</taxon>
        <taxon>Rhodospirillales</taxon>
        <taxon>Rhodospirillaceae</taxon>
        <taxon>Roseospira</taxon>
    </lineage>
</organism>
<comment type="caution">
    <text evidence="7">The sequence shown here is derived from an EMBL/GenBank/DDBJ whole genome shotgun (WGS) entry which is preliminary data.</text>
</comment>
<dbReference type="PROSITE" id="PS00550">
    <property type="entry name" value="HEMERYTHRINS"/>
    <property type="match status" value="1"/>
</dbReference>
<accession>A0A7W6WKV3</accession>
<evidence type="ECO:0000256" key="3">
    <source>
        <dbReference type="ARBA" id="ARBA00022723"/>
    </source>
</evidence>
<dbReference type="Proteomes" id="UP000555728">
    <property type="component" value="Unassembled WGS sequence"/>
</dbReference>
<reference evidence="7 8" key="1">
    <citation type="submission" date="2020-08" db="EMBL/GenBank/DDBJ databases">
        <title>Genome sequencing of Purple Non-Sulfur Bacteria from various extreme environments.</title>
        <authorList>
            <person name="Mayer M."/>
        </authorList>
    </citation>
    <scope>NUCLEOTIDE SEQUENCE [LARGE SCALE GENOMIC DNA]</scope>
    <source>
        <strain evidence="7 8">JA135</strain>
    </source>
</reference>
<dbReference type="InterPro" id="IPR035938">
    <property type="entry name" value="Hemerythrin-like_sf"/>
</dbReference>
<dbReference type="Pfam" id="PF01814">
    <property type="entry name" value="Hemerythrin"/>
    <property type="match status" value="1"/>
</dbReference>
<evidence type="ECO:0000256" key="2">
    <source>
        <dbReference type="ARBA" id="ARBA00022621"/>
    </source>
</evidence>